<accession>A0A1W0BA18</accession>
<name>A0A1W0BA18_9NOCA</name>
<proteinExistence type="predicted"/>
<dbReference type="AlphaFoldDB" id="A0A1W0BA18"/>
<keyword evidence="2" id="KW-1185">Reference proteome</keyword>
<dbReference type="Proteomes" id="UP000188836">
    <property type="component" value="Unassembled WGS sequence"/>
</dbReference>
<gene>
    <name evidence="1" type="ORF">B0T46_06960</name>
</gene>
<reference evidence="1 2" key="1">
    <citation type="journal article" date="2016" name="Antonie Van Leeuwenhoek">
        <title>Nocardia donostiensis sp. nov., isolated from human respiratory specimens.</title>
        <authorList>
            <person name="Ercibengoa M."/>
            <person name="Bell M."/>
            <person name="Marimon J.M."/>
            <person name="Humrighouse B."/>
            <person name="Klenk H.P."/>
            <person name="Potter G."/>
            <person name="Perez-Trallero E."/>
        </authorList>
    </citation>
    <scope>NUCLEOTIDE SEQUENCE [LARGE SCALE GENOMIC DNA]</scope>
    <source>
        <strain evidence="1 2">X1655</strain>
    </source>
</reference>
<comment type="caution">
    <text evidence="1">The sequence shown here is derived from an EMBL/GenBank/DDBJ whole genome shotgun (WGS) entry which is preliminary data.</text>
</comment>
<evidence type="ECO:0000313" key="1">
    <source>
        <dbReference type="EMBL" id="ONM49580.1"/>
    </source>
</evidence>
<dbReference type="EMBL" id="MUMY01000004">
    <property type="protein sequence ID" value="ONM49580.1"/>
    <property type="molecule type" value="Genomic_DNA"/>
</dbReference>
<evidence type="ECO:0000313" key="2">
    <source>
        <dbReference type="Proteomes" id="UP000188836"/>
    </source>
</evidence>
<sequence>MTAMLAFMQMPQSRRLPHTTAEQLEASAQAIGGSVRGRVYVQTGSPTRDLWELIRAFDRITGEQLVARLTRFAERRRVDLRRLVDSPPPTPALWALLDTLAASDVGYLLVPSPAHFDGLGVSRHAVLRAISAVAPDVRIIYVDPNPGGVRSGLLVEVDVPVTSSAADAVALRVHERLSRSGLSDAAEPVRALVQVIVADAAQATEARSHGVGSPERVRVEVRCPPDTGTVLVEFFQTQEYTNEPMSSALQRICATFHGVTVRRFSGVCGGTVTRCAVLRSQHQQSPVVESGMGKLADAVHRYVSARGSCPLPAWVSALPSGRRSR</sequence>
<organism evidence="1 2">
    <name type="scientific">Nocardia donostiensis</name>
    <dbReference type="NCBI Taxonomy" id="1538463"/>
    <lineage>
        <taxon>Bacteria</taxon>
        <taxon>Bacillati</taxon>
        <taxon>Actinomycetota</taxon>
        <taxon>Actinomycetes</taxon>
        <taxon>Mycobacteriales</taxon>
        <taxon>Nocardiaceae</taxon>
        <taxon>Nocardia</taxon>
    </lineage>
</organism>
<protein>
    <submittedName>
        <fullName evidence="1">Uncharacterized protein</fullName>
    </submittedName>
</protein>